<name>G2I463_KOMMN</name>
<dbReference type="Proteomes" id="UP000009044">
    <property type="component" value="Chromosome"/>
</dbReference>
<keyword evidence="1" id="KW-0732">Signal</keyword>
<dbReference type="PANTHER" id="PTHR34853">
    <property type="match status" value="1"/>
</dbReference>
<dbReference type="KEGG" id="gxy:GLX_04980"/>
<organism evidence="2 3">
    <name type="scientific">Komagataeibacter medellinensis (strain NBRC 3288 / BCRC 11682 / LMG 1693 / Kondo 51)</name>
    <name type="common">Gluconacetobacter medellinensis</name>
    <dbReference type="NCBI Taxonomy" id="634177"/>
    <lineage>
        <taxon>Bacteria</taxon>
        <taxon>Pseudomonadati</taxon>
        <taxon>Pseudomonadota</taxon>
        <taxon>Alphaproteobacteria</taxon>
        <taxon>Acetobacterales</taxon>
        <taxon>Acetobacteraceae</taxon>
        <taxon>Komagataeibacter</taxon>
    </lineage>
</organism>
<evidence type="ECO:0008006" key="4">
    <source>
        <dbReference type="Google" id="ProtNLM"/>
    </source>
</evidence>
<accession>G2I463</accession>
<dbReference type="STRING" id="634177.GLX_04980"/>
<sequence>MRLPRSIRITSRLLAGACLMAMSSHAHAAPAPLAPAASASASAATAAAHAGMLTASVPLPAPLSLPDAGQALRITYLSTNGVTGTGLVPVTAEVILPPGPPPAGGWPIVAWAHGTVGVSDHCAPSSNPWTERNRHYLGAWMKRGFAIVGTDYQGLGTPGGHAYLNTRVEAYSVLDGVRAALASVPGLQNRIMIVGQSQGGGAAFASAAFAPAYAPELDIRGTVATGAPYITAGLIRQMLAAPTAPGASYNPLVVYLLYLAQGQASYQAGFRPEDVFTPKAIPAYDAAASLCVSELTDRVKRDRLNLGNALQPGFATALAPALAAMEYPTLKLAQPLFMGTGELDRDVPPPLQLGLVKAACAAGTVVQAHVYKGLDHSQTVNASLPDSAVFTQAVMAGRPVAPQCTPMPE</sequence>
<dbReference type="Gene3D" id="3.40.50.1820">
    <property type="entry name" value="alpha/beta hydrolase"/>
    <property type="match status" value="2"/>
</dbReference>
<feature type="signal peptide" evidence="1">
    <location>
        <begin position="1"/>
        <end position="28"/>
    </location>
</feature>
<dbReference type="EMBL" id="AP012159">
    <property type="protein sequence ID" value="BAK82910.1"/>
    <property type="molecule type" value="Genomic_DNA"/>
</dbReference>
<dbReference type="InterPro" id="IPR005152">
    <property type="entry name" value="Lipase_secreted"/>
</dbReference>
<evidence type="ECO:0000313" key="2">
    <source>
        <dbReference type="EMBL" id="BAK82910.1"/>
    </source>
</evidence>
<dbReference type="PANTHER" id="PTHR34853:SF1">
    <property type="entry name" value="LIPASE 5"/>
    <property type="match status" value="1"/>
</dbReference>
<dbReference type="GO" id="GO:0016042">
    <property type="term" value="P:lipid catabolic process"/>
    <property type="evidence" value="ECO:0007669"/>
    <property type="project" value="InterPro"/>
</dbReference>
<evidence type="ECO:0000313" key="3">
    <source>
        <dbReference type="Proteomes" id="UP000009044"/>
    </source>
</evidence>
<dbReference type="PATRIC" id="fig|634177.7.peg.593"/>
<dbReference type="RefSeq" id="WP_014104484.1">
    <property type="nucleotide sequence ID" value="NC_016027.1"/>
</dbReference>
<dbReference type="HOGENOM" id="CLU_029538_3_3_5"/>
<reference evidence="3" key="1">
    <citation type="journal article" date="2011" name="J. Bacteriol.">
        <title>Complete genome sequence of NBRC 3288, a unique cellulose-nonproducing strain of Gluconacetobacter xylinus isolated from vinegar.</title>
        <authorList>
            <person name="Ogino H."/>
            <person name="Azuma Y."/>
            <person name="Hosoyama A."/>
            <person name="Nakazawa H."/>
            <person name="Matsutani M."/>
            <person name="Hasegawa A."/>
            <person name="Otsuyama K."/>
            <person name="Matsushita K."/>
            <person name="Fujita N."/>
            <person name="Shirai M."/>
        </authorList>
    </citation>
    <scope>NUCLEOTIDE SEQUENCE [LARGE SCALE GENOMIC DNA]</scope>
    <source>
        <strain evidence="3">NBRC 3288 / BCRC 11682 / LMG 1693</strain>
    </source>
</reference>
<feature type="chain" id="PRO_5003431347" description="Signal peptide-containing protein" evidence="1">
    <location>
        <begin position="29"/>
        <end position="409"/>
    </location>
</feature>
<dbReference type="PIRSF" id="PIRSF029171">
    <property type="entry name" value="Esterase_LipA"/>
    <property type="match status" value="1"/>
</dbReference>
<protein>
    <recommendedName>
        <fullName evidence="4">Signal peptide-containing protein</fullName>
    </recommendedName>
</protein>
<dbReference type="GO" id="GO:0004806">
    <property type="term" value="F:triacylglycerol lipase activity"/>
    <property type="evidence" value="ECO:0007669"/>
    <property type="project" value="InterPro"/>
</dbReference>
<dbReference type="InterPro" id="IPR029058">
    <property type="entry name" value="AB_hydrolase_fold"/>
</dbReference>
<proteinExistence type="predicted"/>
<dbReference type="eggNOG" id="COG1506">
    <property type="taxonomic scope" value="Bacteria"/>
</dbReference>
<evidence type="ECO:0000256" key="1">
    <source>
        <dbReference type="SAM" id="SignalP"/>
    </source>
</evidence>
<dbReference type="AlphaFoldDB" id="G2I463"/>
<dbReference type="Pfam" id="PF03583">
    <property type="entry name" value="LIP"/>
    <property type="match status" value="1"/>
</dbReference>
<dbReference type="SUPFAM" id="SSF53474">
    <property type="entry name" value="alpha/beta-Hydrolases"/>
    <property type="match status" value="1"/>
</dbReference>
<gene>
    <name evidence="2" type="ordered locus">GLX_04980</name>
</gene>